<proteinExistence type="predicted"/>
<protein>
    <submittedName>
        <fullName evidence="2">Uncharacterized protein</fullName>
    </submittedName>
</protein>
<evidence type="ECO:0000313" key="3">
    <source>
        <dbReference type="Proteomes" id="UP000054537"/>
    </source>
</evidence>
<dbReference type="RefSeq" id="WP_043527793.1">
    <property type="nucleotide sequence ID" value="NZ_BAABKU010000004.1"/>
</dbReference>
<dbReference type="AlphaFoldDB" id="A0A0A6UJS2"/>
<keyword evidence="3" id="KW-1185">Reference proteome</keyword>
<name>A0A0A6UJS2_ACTUT</name>
<sequence length="185" mass="20650">MSDGARDFDGLYKALLEAHPHDALRVPCGARLPLALWSRKPPPDLVDRVADQVDATTHIEDKIVQAELRMLVGGPLANQFLDARRRRGMHSLLEQSESGREMARVNREKGIAENRFASMRTLCGRNSATSPIWTTWPGDWPMTTTTGTSSASVTQPWRICGPDRPWQGGPPAGSRRGHEWMMPER</sequence>
<dbReference type="STRING" id="1869.MB27_23800"/>
<dbReference type="OrthoDB" id="3411037at2"/>
<feature type="compositionally biased region" description="Basic and acidic residues" evidence="1">
    <location>
        <begin position="176"/>
        <end position="185"/>
    </location>
</feature>
<comment type="caution">
    <text evidence="2">The sequence shown here is derived from an EMBL/GenBank/DDBJ whole genome shotgun (WGS) entry which is preliminary data.</text>
</comment>
<dbReference type="Proteomes" id="UP000054537">
    <property type="component" value="Unassembled WGS sequence"/>
</dbReference>
<feature type="region of interest" description="Disordered" evidence="1">
    <location>
        <begin position="160"/>
        <end position="185"/>
    </location>
</feature>
<accession>A0A0A6UJS2</accession>
<reference evidence="2 3" key="1">
    <citation type="submission" date="2014-10" db="EMBL/GenBank/DDBJ databases">
        <title>Draft genome sequence of Actinoplanes utahensis NRRL 12052.</title>
        <authorList>
            <person name="Velasco-Bucheli B."/>
            <person name="del Cerro C."/>
            <person name="Hormigo D."/>
            <person name="Garcia J.L."/>
            <person name="Acebal C."/>
            <person name="Arroyo M."/>
            <person name="de la Mata I."/>
        </authorList>
    </citation>
    <scope>NUCLEOTIDE SEQUENCE [LARGE SCALE GENOMIC DNA]</scope>
    <source>
        <strain evidence="2 3">NRRL 12052</strain>
    </source>
</reference>
<gene>
    <name evidence="2" type="ORF">MB27_23800</name>
</gene>
<dbReference type="EMBL" id="JRTT01000029">
    <property type="protein sequence ID" value="KHD75288.1"/>
    <property type="molecule type" value="Genomic_DNA"/>
</dbReference>
<evidence type="ECO:0000313" key="2">
    <source>
        <dbReference type="EMBL" id="KHD75288.1"/>
    </source>
</evidence>
<evidence type="ECO:0000256" key="1">
    <source>
        <dbReference type="SAM" id="MobiDB-lite"/>
    </source>
</evidence>
<organism evidence="2 3">
    <name type="scientific">Actinoplanes utahensis</name>
    <dbReference type="NCBI Taxonomy" id="1869"/>
    <lineage>
        <taxon>Bacteria</taxon>
        <taxon>Bacillati</taxon>
        <taxon>Actinomycetota</taxon>
        <taxon>Actinomycetes</taxon>
        <taxon>Micromonosporales</taxon>
        <taxon>Micromonosporaceae</taxon>
        <taxon>Actinoplanes</taxon>
    </lineage>
</organism>